<dbReference type="PANTHER" id="PTHR10746">
    <property type="entry name" value="50S RIBOSOMAL PROTEIN L4"/>
    <property type="match status" value="1"/>
</dbReference>
<evidence type="ECO:0000256" key="1">
    <source>
        <dbReference type="ARBA" id="ARBA00010528"/>
    </source>
</evidence>
<dbReference type="GO" id="GO:0019843">
    <property type="term" value="F:rRNA binding"/>
    <property type="evidence" value="ECO:0007669"/>
    <property type="project" value="UniProtKB-UniRule"/>
</dbReference>
<dbReference type="Pfam" id="PF00573">
    <property type="entry name" value="Ribosomal_L4"/>
    <property type="match status" value="1"/>
</dbReference>
<dbReference type="PANTHER" id="PTHR10746:SF6">
    <property type="entry name" value="LARGE RIBOSOMAL SUBUNIT PROTEIN UL4M"/>
    <property type="match status" value="1"/>
</dbReference>
<dbReference type="RefSeq" id="WP_099325890.1">
    <property type="nucleotide sequence ID" value="NZ_LT934425.1"/>
</dbReference>
<dbReference type="KEGG" id="kst:KSMBR1_2806"/>
<dbReference type="Proteomes" id="UP000221734">
    <property type="component" value="Chromosome Kuenenia_stuttgartiensis_MBR1"/>
</dbReference>
<comment type="subunit">
    <text evidence="5">Part of the 50S ribosomal subunit.</text>
</comment>
<comment type="similarity">
    <text evidence="1 5">Belongs to the universal ribosomal protein uL4 family.</text>
</comment>
<evidence type="ECO:0000256" key="4">
    <source>
        <dbReference type="ARBA" id="ARBA00035244"/>
    </source>
</evidence>
<protein>
    <recommendedName>
        <fullName evidence="4 5">Large ribosomal subunit protein uL4</fullName>
    </recommendedName>
</protein>
<accession>A0A2C9CI56</accession>
<dbReference type="EMBL" id="LT934425">
    <property type="protein sequence ID" value="SOH05288.1"/>
    <property type="molecule type" value="Genomic_DNA"/>
</dbReference>
<evidence type="ECO:0000313" key="7">
    <source>
        <dbReference type="Proteomes" id="UP000221734"/>
    </source>
</evidence>
<name>A0A2C9CI56_KUEST</name>
<keyword evidence="5" id="KW-0694">RNA-binding</keyword>
<dbReference type="InterPro" id="IPR023574">
    <property type="entry name" value="Ribosomal_uL4_dom_sf"/>
</dbReference>
<dbReference type="InterPro" id="IPR013005">
    <property type="entry name" value="Ribosomal_uL4-like"/>
</dbReference>
<gene>
    <name evidence="5 6" type="primary">rplD</name>
    <name evidence="6" type="ORF">KSMBR1_2806</name>
</gene>
<sequence length="203" mass="22589">MEIIVYNDEGKKIENMQVPDSISDSPVRYKLLRDVVKMYEANKRQGTVSTKTRAEVSGGGKKPWAQKHTGKARAGSSRSPIWRGGGVAFGPKPRDYSYSIPKMAKKRALFSALSSKIKDNEVVVVDKLDFASPKTKHMVSLLKSFGMVGISSLIVISKATESLLKSSRNIPYVRMMECHDLNAYEILKPKKILITKQALSSLR</sequence>
<dbReference type="InterPro" id="IPR002136">
    <property type="entry name" value="Ribosomal_uL4"/>
</dbReference>
<proteinExistence type="inferred from homology"/>
<evidence type="ECO:0000256" key="5">
    <source>
        <dbReference type="HAMAP-Rule" id="MF_01328"/>
    </source>
</evidence>
<dbReference type="GO" id="GO:0005840">
    <property type="term" value="C:ribosome"/>
    <property type="evidence" value="ECO:0007669"/>
    <property type="project" value="UniProtKB-KW"/>
</dbReference>
<dbReference type="NCBIfam" id="TIGR03953">
    <property type="entry name" value="rplD_bact"/>
    <property type="match status" value="1"/>
</dbReference>
<dbReference type="GO" id="GO:1990904">
    <property type="term" value="C:ribonucleoprotein complex"/>
    <property type="evidence" value="ECO:0007669"/>
    <property type="project" value="UniProtKB-KW"/>
</dbReference>
<dbReference type="AlphaFoldDB" id="A0A2C9CI56"/>
<keyword evidence="2 5" id="KW-0689">Ribosomal protein</keyword>
<keyword evidence="3 5" id="KW-0687">Ribonucleoprotein</keyword>
<organism evidence="6 7">
    <name type="scientific">Kuenenia stuttgartiensis</name>
    <dbReference type="NCBI Taxonomy" id="174633"/>
    <lineage>
        <taxon>Bacteria</taxon>
        <taxon>Pseudomonadati</taxon>
        <taxon>Planctomycetota</taxon>
        <taxon>Candidatus Brocadiia</taxon>
        <taxon>Candidatus Brocadiales</taxon>
        <taxon>Candidatus Brocadiaceae</taxon>
        <taxon>Candidatus Kuenenia</taxon>
    </lineage>
</organism>
<evidence type="ECO:0000256" key="3">
    <source>
        <dbReference type="ARBA" id="ARBA00023274"/>
    </source>
</evidence>
<dbReference type="SUPFAM" id="SSF52166">
    <property type="entry name" value="Ribosomal protein L4"/>
    <property type="match status" value="1"/>
</dbReference>
<dbReference type="OrthoDB" id="9803201at2"/>
<keyword evidence="7" id="KW-1185">Reference proteome</keyword>
<dbReference type="GO" id="GO:0003735">
    <property type="term" value="F:structural constituent of ribosome"/>
    <property type="evidence" value="ECO:0007669"/>
    <property type="project" value="InterPro"/>
</dbReference>
<keyword evidence="5" id="KW-0699">rRNA-binding</keyword>
<evidence type="ECO:0000256" key="2">
    <source>
        <dbReference type="ARBA" id="ARBA00022980"/>
    </source>
</evidence>
<comment type="function">
    <text evidence="5">Forms part of the polypeptide exit tunnel.</text>
</comment>
<comment type="function">
    <text evidence="5">One of the primary rRNA binding proteins, this protein initially binds near the 5'-end of the 23S rRNA. It is important during the early stages of 50S assembly. It makes multiple contacts with different domains of the 23S rRNA in the assembled 50S subunit and ribosome.</text>
</comment>
<reference evidence="7" key="1">
    <citation type="submission" date="2017-10" db="EMBL/GenBank/DDBJ databases">
        <authorList>
            <person name="Frank J."/>
        </authorList>
    </citation>
    <scope>NUCLEOTIDE SEQUENCE [LARGE SCALE GENOMIC DNA]</scope>
</reference>
<dbReference type="HAMAP" id="MF_01328_B">
    <property type="entry name" value="Ribosomal_uL4_B"/>
    <property type="match status" value="1"/>
</dbReference>
<dbReference type="GO" id="GO:0006412">
    <property type="term" value="P:translation"/>
    <property type="evidence" value="ECO:0007669"/>
    <property type="project" value="UniProtKB-UniRule"/>
</dbReference>
<evidence type="ECO:0000313" key="6">
    <source>
        <dbReference type="EMBL" id="SOH05288.1"/>
    </source>
</evidence>
<dbReference type="Gene3D" id="3.40.1370.10">
    <property type="match status" value="1"/>
</dbReference>